<name>D3FBZ6_CONWI</name>
<dbReference type="InterPro" id="IPR024425">
    <property type="entry name" value="LiaF-like_C"/>
</dbReference>
<dbReference type="PANTHER" id="PTHR40763">
    <property type="entry name" value="MEMBRANE PROTEIN-RELATED"/>
    <property type="match status" value="1"/>
</dbReference>
<dbReference type="Pfam" id="PF08044">
    <property type="entry name" value="DUF1707"/>
    <property type="match status" value="1"/>
</dbReference>
<reference evidence="4" key="2">
    <citation type="submission" date="2010-01" db="EMBL/GenBank/DDBJ databases">
        <title>The complete genome of Conexibacter woesei DSM 14684.</title>
        <authorList>
            <consortium name="US DOE Joint Genome Institute (JGI-PGF)"/>
            <person name="Lucas S."/>
            <person name="Copeland A."/>
            <person name="Lapidus A."/>
            <person name="Glavina del Rio T."/>
            <person name="Dalin E."/>
            <person name="Tice H."/>
            <person name="Bruce D."/>
            <person name="Goodwin L."/>
            <person name="Pitluck S."/>
            <person name="Kyrpides N."/>
            <person name="Mavromatis K."/>
            <person name="Ivanova N."/>
            <person name="Mikhailova N."/>
            <person name="Chertkov O."/>
            <person name="Brettin T."/>
            <person name="Detter J.C."/>
            <person name="Han C."/>
            <person name="Larimer F."/>
            <person name="Land M."/>
            <person name="Hauser L."/>
            <person name="Markowitz V."/>
            <person name="Cheng J.-F."/>
            <person name="Hugenholtz P."/>
            <person name="Woyke T."/>
            <person name="Wu D."/>
            <person name="Pukall R."/>
            <person name="Steenblock K."/>
            <person name="Schneider S."/>
            <person name="Klenk H.-P."/>
            <person name="Eisen J.A."/>
        </authorList>
    </citation>
    <scope>NUCLEOTIDE SEQUENCE [LARGE SCALE GENOMIC DNA]</scope>
    <source>
        <strain evidence="4">DSM 14684 / CIP 108061 / JCM 11494 / NBRC 100937 / ID131577</strain>
    </source>
</reference>
<evidence type="ECO:0000259" key="2">
    <source>
        <dbReference type="Pfam" id="PF09922"/>
    </source>
</evidence>
<evidence type="ECO:0000259" key="1">
    <source>
        <dbReference type="Pfam" id="PF08044"/>
    </source>
</evidence>
<reference evidence="3 4" key="1">
    <citation type="journal article" date="2010" name="Stand. Genomic Sci.">
        <title>Complete genome sequence of Conexibacter woesei type strain (ID131577).</title>
        <authorList>
            <person name="Pukall R."/>
            <person name="Lapidus A."/>
            <person name="Glavina Del Rio T."/>
            <person name="Copeland A."/>
            <person name="Tice H."/>
            <person name="Cheng J.-F."/>
            <person name="Lucas S."/>
            <person name="Chen F."/>
            <person name="Nolan M."/>
            <person name="Bruce D."/>
            <person name="Goodwin L."/>
            <person name="Pitluck S."/>
            <person name="Mavromatis K."/>
            <person name="Ivanova N."/>
            <person name="Ovchinnikova G."/>
            <person name="Pati A."/>
            <person name="Chen A."/>
            <person name="Palaniappan K."/>
            <person name="Land M."/>
            <person name="Hauser L."/>
            <person name="Chang Y.-J."/>
            <person name="Jeffries C.D."/>
            <person name="Chain P."/>
            <person name="Meincke L."/>
            <person name="Sims D."/>
            <person name="Brettin T."/>
            <person name="Detter J.C."/>
            <person name="Rohde M."/>
            <person name="Goeker M."/>
            <person name="Bristow J."/>
            <person name="Eisen J.A."/>
            <person name="Markowitz V."/>
            <person name="Kyrpides N.C."/>
            <person name="Klenk H.-P."/>
            <person name="Hugenholtz P."/>
        </authorList>
    </citation>
    <scope>NUCLEOTIDE SEQUENCE [LARGE SCALE GENOMIC DNA]</scope>
    <source>
        <strain evidence="4">DSM 14684 / CIP 108061 / JCM 11494 / NBRC 100937 / ID131577</strain>
    </source>
</reference>
<feature type="domain" description="DUF1707" evidence="1">
    <location>
        <begin position="6"/>
        <end position="58"/>
    </location>
</feature>
<dbReference type="RefSeq" id="WP_012934462.1">
    <property type="nucleotide sequence ID" value="NC_013739.1"/>
</dbReference>
<dbReference type="Proteomes" id="UP000008229">
    <property type="component" value="Chromosome"/>
</dbReference>
<dbReference type="STRING" id="469383.Cwoe_2992"/>
<keyword evidence="4" id="KW-1185">Reference proteome</keyword>
<dbReference type="InterPro" id="IPR012551">
    <property type="entry name" value="DUF1707_SHOCT-like"/>
</dbReference>
<sequence>MTDPGIRASDGEREETIERLRAAAGEGRLTLEELTDRIETASGASTRGQLDELTGDLPAFGDPGGQVVTTVPARNSALFGDHKRDGQWQLPAVSRWDSIFGDVKLDLREARVPAGEIVIDVRTFFGDVELLVPEGVLVEVRAKAFLGDVKQDAGMAGPAGAPRIVLTGTTVFGDVRVRARRLRERLAARLRRAAQ</sequence>
<dbReference type="EMBL" id="CP001854">
    <property type="protein sequence ID" value="ADB51411.1"/>
    <property type="molecule type" value="Genomic_DNA"/>
</dbReference>
<evidence type="ECO:0000313" key="3">
    <source>
        <dbReference type="EMBL" id="ADB51411.1"/>
    </source>
</evidence>
<dbReference type="KEGG" id="cwo:Cwoe_2992"/>
<dbReference type="PANTHER" id="PTHR40763:SF5">
    <property type="entry name" value="MEMBRANE PROTEIN"/>
    <property type="match status" value="1"/>
</dbReference>
<protein>
    <submittedName>
        <fullName evidence="3">Uncharacterized protein</fullName>
    </submittedName>
</protein>
<feature type="domain" description="Cell wall-active antibiotics response LiaF-like C-terminal" evidence="2">
    <location>
        <begin position="79"/>
        <end position="150"/>
    </location>
</feature>
<accession>D3FBZ6</accession>
<proteinExistence type="predicted"/>
<dbReference type="eggNOG" id="COG4758">
    <property type="taxonomic scope" value="Bacteria"/>
</dbReference>
<gene>
    <name evidence="3" type="ordered locus">Cwoe_2992</name>
</gene>
<organism evidence="3 4">
    <name type="scientific">Conexibacter woesei (strain DSM 14684 / CCUG 47730 / CIP 108061 / JCM 11494 / NBRC 100937 / ID131577)</name>
    <dbReference type="NCBI Taxonomy" id="469383"/>
    <lineage>
        <taxon>Bacteria</taxon>
        <taxon>Bacillati</taxon>
        <taxon>Actinomycetota</taxon>
        <taxon>Thermoleophilia</taxon>
        <taxon>Solirubrobacterales</taxon>
        <taxon>Conexibacteraceae</taxon>
        <taxon>Conexibacter</taxon>
    </lineage>
</organism>
<dbReference type="AlphaFoldDB" id="D3FBZ6"/>
<dbReference type="OrthoDB" id="4772576at2"/>
<dbReference type="HOGENOM" id="CLU_075817_1_1_11"/>
<dbReference type="Pfam" id="PF09922">
    <property type="entry name" value="LiaF-like_C"/>
    <property type="match status" value="1"/>
</dbReference>
<evidence type="ECO:0000313" key="4">
    <source>
        <dbReference type="Proteomes" id="UP000008229"/>
    </source>
</evidence>